<dbReference type="EMBL" id="KJ019119">
    <property type="protein sequence ID" value="AIX36196.1"/>
    <property type="molecule type" value="Genomic_DNA"/>
</dbReference>
<dbReference type="Proteomes" id="UP000185349">
    <property type="component" value="Segment"/>
</dbReference>
<evidence type="ECO:0000313" key="9">
    <source>
        <dbReference type="EMBL" id="AIX16118.1"/>
    </source>
</evidence>
<dbReference type="InterPro" id="IPR051451">
    <property type="entry name" value="PhoH2-like"/>
</dbReference>
<evidence type="ECO:0000313" key="30">
    <source>
        <dbReference type="EMBL" id="AIX35335.1"/>
    </source>
</evidence>
<dbReference type="Pfam" id="PF02562">
    <property type="entry name" value="PhoH"/>
    <property type="match status" value="1"/>
</dbReference>
<evidence type="ECO:0000313" key="5">
    <source>
        <dbReference type="EMBL" id="AIX14825.1"/>
    </source>
</evidence>
<dbReference type="Proteomes" id="UP000185371">
    <property type="component" value="Segment"/>
</dbReference>
<dbReference type="Proteomes" id="UP000185350">
    <property type="component" value="Segment"/>
</dbReference>
<keyword evidence="1" id="KW-0547">Nucleotide-binding</keyword>
<evidence type="ECO:0000313" key="38">
    <source>
        <dbReference type="EMBL" id="AIX37776.1"/>
    </source>
</evidence>
<dbReference type="Proteomes" id="UP000185385">
    <property type="component" value="Segment"/>
</dbReference>
<dbReference type="EMBL" id="KJ019057">
    <property type="protein sequence ID" value="AIX21318.1"/>
    <property type="molecule type" value="Genomic_DNA"/>
</dbReference>
<accession>A0A0E3FH51</accession>
<dbReference type="EMBL" id="KJ019115">
    <property type="protein sequence ID" value="AIX35335.1"/>
    <property type="molecule type" value="Genomic_DNA"/>
</dbReference>
<dbReference type="Proteomes" id="UP000220606">
    <property type="component" value="Segment"/>
</dbReference>
<dbReference type="Proteomes" id="UP000185347">
    <property type="component" value="Segment"/>
</dbReference>
<dbReference type="Proteomes" id="UP000185368">
    <property type="component" value="Segment"/>
</dbReference>
<evidence type="ECO:0000256" key="2">
    <source>
        <dbReference type="ARBA" id="ARBA00022840"/>
    </source>
</evidence>
<evidence type="ECO:0000313" key="29">
    <source>
        <dbReference type="EMBL" id="AIX34912.1"/>
    </source>
</evidence>
<dbReference type="Proteomes" id="UP000185369">
    <property type="component" value="Segment"/>
</dbReference>
<dbReference type="EMBL" id="KJ019127">
    <property type="protein sequence ID" value="AIX37994.1"/>
    <property type="molecule type" value="Genomic_DNA"/>
</dbReference>
<dbReference type="Proteomes" id="UP000185345">
    <property type="component" value="Segment"/>
</dbReference>
<dbReference type="Proteomes" id="UP000185364">
    <property type="component" value="Segment"/>
</dbReference>
<dbReference type="Proteomes" id="UP000185379">
    <property type="component" value="Segment"/>
</dbReference>
<dbReference type="Proteomes" id="UP000185374">
    <property type="component" value="Segment"/>
</dbReference>
<evidence type="ECO:0000313" key="43">
    <source>
        <dbReference type="EMBL" id="AIX39938.1"/>
    </source>
</evidence>
<evidence type="ECO:0000313" key="37">
    <source>
        <dbReference type="EMBL" id="AIX37558.1"/>
    </source>
</evidence>
<name>A0A0E3FH51_9CAUD</name>
<dbReference type="EMBL" id="KJ019034">
    <property type="protein sequence ID" value="AIX16118.1"/>
    <property type="molecule type" value="Genomic_DNA"/>
</dbReference>
<dbReference type="Proteomes" id="UP000185363">
    <property type="component" value="Segment"/>
</dbReference>
<evidence type="ECO:0000313" key="19">
    <source>
        <dbReference type="EMBL" id="AIX24772.1"/>
    </source>
</evidence>
<evidence type="ECO:0000313" key="22">
    <source>
        <dbReference type="EMBL" id="AIX25426.1"/>
    </source>
</evidence>
<dbReference type="OrthoDB" id="8501at10239"/>
<dbReference type="EMBL" id="KJ019112">
    <property type="protein sequence ID" value="AIX34692.1"/>
    <property type="molecule type" value="Genomic_DNA"/>
</dbReference>
<dbReference type="EMBL" id="KJ019130">
    <property type="protein sequence ID" value="AIX38644.1"/>
    <property type="molecule type" value="Genomic_DNA"/>
</dbReference>
<dbReference type="EMBL" id="KJ019125">
    <property type="protein sequence ID" value="AIX37558.1"/>
    <property type="molecule type" value="Genomic_DNA"/>
</dbReference>
<dbReference type="GO" id="GO:0005524">
    <property type="term" value="F:ATP binding"/>
    <property type="evidence" value="ECO:0007669"/>
    <property type="project" value="UniProtKB-KW"/>
</dbReference>
<dbReference type="Proteomes" id="UP000185355">
    <property type="component" value="Segment"/>
</dbReference>
<dbReference type="EMBL" id="KJ019036">
    <property type="protein sequence ID" value="AIX16518.1"/>
    <property type="molecule type" value="Genomic_DNA"/>
</dbReference>
<evidence type="ECO:0000313" key="28">
    <source>
        <dbReference type="EMBL" id="AIX34692.1"/>
    </source>
</evidence>
<dbReference type="Proteomes" id="UP000185344">
    <property type="component" value="Segment"/>
</dbReference>
<evidence type="ECO:0000313" key="7">
    <source>
        <dbReference type="EMBL" id="AIX15469.1"/>
    </source>
</evidence>
<evidence type="ECO:0000313" key="42">
    <source>
        <dbReference type="EMBL" id="AIX38862.1"/>
    </source>
</evidence>
<evidence type="ECO:0000313" key="39">
    <source>
        <dbReference type="EMBL" id="AIX37994.1"/>
    </source>
</evidence>
<evidence type="ECO:0000313" key="41">
    <source>
        <dbReference type="EMBL" id="AIX38644.1"/>
    </source>
</evidence>
<dbReference type="EMBL" id="KJ019124">
    <property type="protein sequence ID" value="AIX37340.1"/>
    <property type="molecule type" value="Genomic_DNA"/>
</dbReference>
<dbReference type="EMBL" id="KJ019078">
    <property type="protein sequence ID" value="AIX26074.1"/>
    <property type="molecule type" value="Genomic_DNA"/>
</dbReference>
<dbReference type="Proteomes" id="UP000185366">
    <property type="component" value="Segment"/>
</dbReference>
<dbReference type="SUPFAM" id="SSF52540">
    <property type="entry name" value="P-loop containing nucleoside triphosphate hydrolases"/>
    <property type="match status" value="1"/>
</dbReference>
<dbReference type="PANTHER" id="PTHR30473:SF2">
    <property type="entry name" value="PIN DOMAIN-CONTAINING PROTEIN"/>
    <property type="match status" value="1"/>
</dbReference>
<evidence type="ECO:0000313" key="11">
    <source>
        <dbReference type="EMBL" id="AIX18798.1"/>
    </source>
</evidence>
<evidence type="ECO:0000313" key="8">
    <source>
        <dbReference type="EMBL" id="AIX15690.1"/>
    </source>
</evidence>
<feature type="domain" description="PhoH-like protein" evidence="4">
    <location>
        <begin position="43"/>
        <end position="249"/>
    </location>
</feature>
<dbReference type="GeneID" id="24171623"/>
<dbReference type="Proteomes" id="UP000185383">
    <property type="component" value="Segment"/>
</dbReference>
<feature type="compositionally biased region" description="Basic residues" evidence="3">
    <location>
        <begin position="1"/>
        <end position="10"/>
    </location>
</feature>
<dbReference type="EMBL" id="KJ019072">
    <property type="protein sequence ID" value="AIX24772.1"/>
    <property type="molecule type" value="Genomic_DNA"/>
</dbReference>
<dbReference type="Proteomes" id="UP000185343">
    <property type="component" value="Segment"/>
</dbReference>
<dbReference type="PANTHER" id="PTHR30473">
    <property type="entry name" value="PROTEIN PHOH"/>
    <property type="match status" value="1"/>
</dbReference>
<dbReference type="EMBL" id="KJ019062">
    <property type="protein sequence ID" value="AIX22547.1"/>
    <property type="molecule type" value="Genomic_DNA"/>
</dbReference>
<dbReference type="EMBL" id="KJ019129">
    <property type="protein sequence ID" value="AIX38426.1"/>
    <property type="molecule type" value="Genomic_DNA"/>
</dbReference>
<dbReference type="Proteomes" id="UP000185365">
    <property type="component" value="Segment"/>
</dbReference>
<dbReference type="Proteomes" id="UP000185358">
    <property type="component" value="Segment"/>
</dbReference>
<dbReference type="EMBL" id="KJ019118">
    <property type="protein sequence ID" value="AIX35976.1"/>
    <property type="molecule type" value="Genomic_DNA"/>
</dbReference>
<dbReference type="EMBL" id="KJ019050">
    <property type="protein sequence ID" value="AIX19669.1"/>
    <property type="molecule type" value="Genomic_DNA"/>
</dbReference>
<dbReference type="Proteomes" id="UP000185373">
    <property type="component" value="Segment"/>
</dbReference>
<evidence type="ECO:0000313" key="49">
    <source>
        <dbReference type="EMBL" id="AIX47129.1"/>
    </source>
</evidence>
<dbReference type="EMBL" id="KJ019077">
    <property type="protein sequence ID" value="AIX25856.1"/>
    <property type="molecule type" value="Genomic_DNA"/>
</dbReference>
<dbReference type="Proteomes" id="UP000185360">
    <property type="component" value="Genome"/>
</dbReference>
<keyword evidence="2" id="KW-0067">ATP-binding</keyword>
<evidence type="ECO:0000313" key="44">
    <source>
        <dbReference type="EMBL" id="AIX40575.1"/>
    </source>
</evidence>
<proteinExistence type="predicted"/>
<dbReference type="Proteomes" id="UP000185377">
    <property type="component" value="Segment"/>
</dbReference>
<dbReference type="EMBL" id="KJ019136">
    <property type="protein sequence ID" value="AIX39938.1"/>
    <property type="molecule type" value="Genomic_DNA"/>
</dbReference>
<dbReference type="EMBL" id="KJ019080">
    <property type="protein sequence ID" value="AIX26509.1"/>
    <property type="molecule type" value="Genomic_DNA"/>
</dbReference>
<dbReference type="EMBL" id="KJ019139">
    <property type="protein sequence ID" value="AIX40575.1"/>
    <property type="molecule type" value="Genomic_DNA"/>
</dbReference>
<evidence type="ECO:0000313" key="31">
    <source>
        <dbReference type="EMBL" id="AIX35757.1"/>
    </source>
</evidence>
<feature type="region of interest" description="Disordered" evidence="3">
    <location>
        <begin position="1"/>
        <end position="32"/>
    </location>
</feature>
<dbReference type="Proteomes" id="UP000185361">
    <property type="component" value="Segment"/>
</dbReference>
<dbReference type="InterPro" id="IPR027417">
    <property type="entry name" value="P-loop_NTPase"/>
</dbReference>
<dbReference type="Proteomes" id="UP000185367">
    <property type="component" value="Segment"/>
</dbReference>
<dbReference type="EMBL" id="KJ019046">
    <property type="protein sequence ID" value="AIX18798.1"/>
    <property type="molecule type" value="Genomic_DNA"/>
</dbReference>
<dbReference type="EMBL" id="KJ019131">
    <property type="protein sequence ID" value="AIX38862.1"/>
    <property type="molecule type" value="Genomic_DNA"/>
</dbReference>
<dbReference type="Proteomes" id="UP000185376">
    <property type="component" value="Segment"/>
</dbReference>
<dbReference type="EMBL" id="KJ019056">
    <property type="protein sequence ID" value="AIX21099.1"/>
    <property type="molecule type" value="Genomic_DNA"/>
</dbReference>
<evidence type="ECO:0000313" key="35">
    <source>
        <dbReference type="EMBL" id="AIX36630.1"/>
    </source>
</evidence>
<dbReference type="EMBL" id="KJ019073">
    <property type="protein sequence ID" value="AIX24990.1"/>
    <property type="molecule type" value="Genomic_DNA"/>
</dbReference>
<dbReference type="EMBL" id="KJ019028">
    <property type="protein sequence ID" value="AIX14825.1"/>
    <property type="molecule type" value="Genomic_DNA"/>
</dbReference>
<dbReference type="EMBL" id="KJ019120">
    <property type="protein sequence ID" value="AIX36413.1"/>
    <property type="molecule type" value="Genomic_DNA"/>
</dbReference>
<dbReference type="EMBL" id="KJ019083">
    <property type="protein sequence ID" value="AIX27145.1"/>
    <property type="molecule type" value="Genomic_DNA"/>
</dbReference>
<dbReference type="Proteomes" id="UP000185352">
    <property type="component" value="Segment"/>
</dbReference>
<dbReference type="Proteomes" id="UP000185356">
    <property type="component" value="Segment"/>
</dbReference>
<evidence type="ECO:0000313" key="21">
    <source>
        <dbReference type="EMBL" id="AIX25209.1"/>
    </source>
</evidence>
<dbReference type="Proteomes" id="UP000185382">
    <property type="component" value="Segment"/>
</dbReference>
<protein>
    <submittedName>
        <fullName evidence="26">p-starvation inducible protein</fullName>
    </submittedName>
</protein>
<dbReference type="KEGG" id="vg:24171623"/>
<evidence type="ECO:0000313" key="46">
    <source>
        <dbReference type="EMBL" id="AIX46049.1"/>
    </source>
</evidence>
<evidence type="ECO:0000313" key="17">
    <source>
        <dbReference type="EMBL" id="AIX22547.1"/>
    </source>
</evidence>
<dbReference type="EMBL" id="KJ019140">
    <property type="protein sequence ID" value="AIX40792.1"/>
    <property type="molecule type" value="Genomic_DNA"/>
</dbReference>
<organism evidence="26 53">
    <name type="scientific">Synechococcus phage ACG-2014d</name>
    <dbReference type="NCBI Taxonomy" id="1493509"/>
    <lineage>
        <taxon>Viruses</taxon>
        <taxon>Duplodnaviria</taxon>
        <taxon>Heunggongvirae</taxon>
        <taxon>Uroviricota</taxon>
        <taxon>Caudoviricetes</taxon>
        <taxon>Pantevenvirales</taxon>
        <taxon>Kyanoviridae</taxon>
        <taxon>Lowelvirus</taxon>
        <taxon>Lowelvirus tuscon4d</taxon>
    </lineage>
</organism>
<dbReference type="EMBL" id="KJ019121">
    <property type="protein sequence ID" value="AIX36630.1"/>
    <property type="molecule type" value="Genomic_DNA"/>
</dbReference>
<evidence type="ECO:0000313" key="47">
    <source>
        <dbReference type="EMBL" id="AIX46486.1"/>
    </source>
</evidence>
<evidence type="ECO:0000313" key="6">
    <source>
        <dbReference type="EMBL" id="AIX15042.1"/>
    </source>
</evidence>
<dbReference type="EMBL" id="KJ019047">
    <property type="protein sequence ID" value="AIX19015.1"/>
    <property type="molecule type" value="Genomic_DNA"/>
</dbReference>
<dbReference type="EMBL" id="KJ019126">
    <property type="protein sequence ID" value="AIX37776.1"/>
    <property type="molecule type" value="Genomic_DNA"/>
</dbReference>
<dbReference type="EMBL" id="KJ019031">
    <property type="protein sequence ID" value="AIX15469.1"/>
    <property type="molecule type" value="Genomic_DNA"/>
</dbReference>
<dbReference type="EMBL" id="KJ019117">
    <property type="protein sequence ID" value="AIX35757.1"/>
    <property type="molecule type" value="Genomic_DNA"/>
</dbReference>
<dbReference type="RefSeq" id="YP_009133555.1">
    <property type="nucleotide sequence ID" value="NC_026923.1"/>
</dbReference>
<dbReference type="Proteomes" id="UP000185384">
    <property type="component" value="Segment"/>
</dbReference>
<dbReference type="Proteomes" id="UP000185381">
    <property type="component" value="Genome"/>
</dbReference>
<dbReference type="Proteomes" id="UP000185354">
    <property type="component" value="Segment"/>
</dbReference>
<dbReference type="EMBL" id="KJ019164">
    <property type="protein sequence ID" value="AIX46910.1"/>
    <property type="molecule type" value="Genomic_DNA"/>
</dbReference>
<evidence type="ECO:0000259" key="4">
    <source>
        <dbReference type="Pfam" id="PF02562"/>
    </source>
</evidence>
<dbReference type="Proteomes" id="UP000185386">
    <property type="component" value="Segment"/>
</dbReference>
<keyword evidence="52" id="KW-1185">Reference proteome</keyword>
<dbReference type="Proteomes" id="UP000185359">
    <property type="component" value="Segment"/>
</dbReference>
<evidence type="ECO:0000313" key="10">
    <source>
        <dbReference type="EMBL" id="AIX16518.1"/>
    </source>
</evidence>
<evidence type="ECO:0000313" key="33">
    <source>
        <dbReference type="EMBL" id="AIX36196.1"/>
    </source>
</evidence>
<dbReference type="EMBL" id="KJ019075">
    <property type="protein sequence ID" value="AIX25426.1"/>
    <property type="molecule type" value="Genomic_DNA"/>
</dbReference>
<dbReference type="Gene3D" id="3.40.50.300">
    <property type="entry name" value="P-loop containing nucleotide triphosphate hydrolases"/>
    <property type="match status" value="1"/>
</dbReference>
<evidence type="ECO:0000256" key="3">
    <source>
        <dbReference type="SAM" id="MobiDB-lite"/>
    </source>
</evidence>
<dbReference type="Proteomes" id="UP000185375">
    <property type="component" value="Segment"/>
</dbReference>
<dbReference type="EMBL" id="KJ019162">
    <property type="protein sequence ID" value="AIX46486.1"/>
    <property type="molecule type" value="Genomic_DNA"/>
</dbReference>
<dbReference type="Proteomes" id="UP000185346">
    <property type="component" value="Segment"/>
</dbReference>
<gene>
    <name evidence="43" type="ORF">Syn7803C102_212</name>
    <name evidence="44" type="ORF">Syn7803C108_213</name>
    <name evidence="45" type="ORF">Syn7803C109_211</name>
    <name evidence="46" type="ORF">Syn7803C35_212</name>
    <name evidence="47" type="ORF">Syn7803C37_213</name>
    <name evidence="48" type="ORF">Syn7803C39_211</name>
    <name evidence="49" type="ORF">Syn7803C40_213</name>
    <name evidence="5" type="ORF">Syn7803C45_214</name>
    <name evidence="6" type="ORF">Syn7803C46_211</name>
    <name evidence="7" type="ORF">Syn7803C48_211</name>
    <name evidence="8" type="ORF">Syn7803C49_214</name>
    <name evidence="9" type="ORF">Syn7803C54_213</name>
    <name evidence="10" type="ORF">Syn7803C57_211</name>
    <name evidence="11" type="ORF">Syn7803C72_212</name>
    <name evidence="12" type="ORF">Syn7803C73_211</name>
    <name evidence="13" type="ORF">Syn7803C75_212</name>
    <name evidence="14" type="ORF">Syn7803C77_212</name>
    <name evidence="15" type="ORF">Syn7803C88_211</name>
    <name evidence="16" type="ORF">Syn7803C89_213</name>
    <name evidence="17" type="ORF">Syn7803C93_213</name>
    <name evidence="18" type="ORF">Syn7803US104_213</name>
    <name evidence="19" type="ORF">Syn7803US108_212</name>
    <name evidence="20" type="ORF">Syn7803US109_212</name>
    <name evidence="21" type="ORF">Syn7803US110_213</name>
    <name evidence="22" type="ORF">Syn7803US111_211</name>
    <name evidence="23" type="ORF">Syn7803US113_212</name>
    <name evidence="24" type="ORF">Syn7803US114_212</name>
    <name evidence="25" type="ORF">Syn7803US115_211</name>
    <name evidence="26" type="ORF">Syn7803US116_212</name>
    <name evidence="27" type="ORF">Syn7803US122_212</name>
    <name evidence="28" type="ORF">Syn7803US59_213</name>
    <name evidence="29" type="ORF">Syn7803US5_214</name>
    <name evidence="30" type="ORF">Syn7803US61_211</name>
    <name evidence="31" type="ORF">Syn7803US63_211</name>
    <name evidence="32" type="ORF">Syn7803US64_213</name>
    <name evidence="33" type="ORF">Syn7803US65_214</name>
    <name evidence="34" type="ORF">Syn7803US71_211</name>
    <name evidence="35" type="ORF">Syn7803US78_211</name>
    <name evidence="36" type="ORF">Syn7803US80_214</name>
    <name evidence="37" type="ORF">Syn7803US82_212</name>
    <name evidence="38" type="ORF">Syn7803US83_212</name>
    <name evidence="39" type="ORF">Syn7803US85_212</name>
    <name evidence="40" type="ORF">Syn7803US89_211</name>
    <name evidence="41" type="ORF">Syn7803US94_212</name>
    <name evidence="42" type="ORF">Syn7803US95_212</name>
</gene>
<dbReference type="Proteomes" id="UP000185357">
    <property type="component" value="Segment"/>
</dbReference>
<dbReference type="Proteomes" id="UP000185380">
    <property type="component" value="Segment"/>
</dbReference>
<evidence type="ECO:0000313" key="14">
    <source>
        <dbReference type="EMBL" id="AIX19669.1"/>
    </source>
</evidence>
<evidence type="ECO:0000313" key="26">
    <source>
        <dbReference type="EMBL" id="AIX26509.1"/>
    </source>
</evidence>
<evidence type="ECO:0000313" key="15">
    <source>
        <dbReference type="EMBL" id="AIX21099.1"/>
    </source>
</evidence>
<dbReference type="EMBL" id="KJ019070">
    <property type="protein sequence ID" value="AIX24338.1"/>
    <property type="molecule type" value="Genomic_DNA"/>
</dbReference>
<dbReference type="EMBL" id="KJ019113">
    <property type="protein sequence ID" value="AIX34912.1"/>
    <property type="molecule type" value="Genomic_DNA"/>
</dbReference>
<dbReference type="EMBL" id="KJ019048">
    <property type="protein sequence ID" value="AIX19234.1"/>
    <property type="molecule type" value="Genomic_DNA"/>
</dbReference>
<dbReference type="Proteomes" id="UP000185362">
    <property type="component" value="Segment"/>
</dbReference>
<dbReference type="Proteomes" id="UP000185348">
    <property type="component" value="Segment"/>
</dbReference>
<evidence type="ECO:0000313" key="52">
    <source>
        <dbReference type="Proteomes" id="UP000185365"/>
    </source>
</evidence>
<evidence type="ECO:0000313" key="25">
    <source>
        <dbReference type="EMBL" id="AIX26291.1"/>
    </source>
</evidence>
<evidence type="ECO:0000313" key="20">
    <source>
        <dbReference type="EMBL" id="AIX24990.1"/>
    </source>
</evidence>
<evidence type="ECO:0000313" key="34">
    <source>
        <dbReference type="EMBL" id="AIX36413.1"/>
    </source>
</evidence>
<dbReference type="Proteomes" id="UP000185351">
    <property type="component" value="Segment"/>
</dbReference>
<evidence type="ECO:0000313" key="48">
    <source>
        <dbReference type="EMBL" id="AIX46910.1"/>
    </source>
</evidence>
<evidence type="ECO:0000313" key="50">
    <source>
        <dbReference type="Proteomes" id="UP000033003"/>
    </source>
</evidence>
<evidence type="ECO:0000313" key="24">
    <source>
        <dbReference type="EMBL" id="AIX26074.1"/>
    </source>
</evidence>
<dbReference type="EMBL" id="KJ019160">
    <property type="protein sequence ID" value="AIX46049.1"/>
    <property type="molecule type" value="Genomic_DNA"/>
</dbReference>
<evidence type="ECO:0000256" key="1">
    <source>
        <dbReference type="ARBA" id="ARBA00022741"/>
    </source>
</evidence>
<evidence type="ECO:0000313" key="32">
    <source>
        <dbReference type="EMBL" id="AIX35976.1"/>
    </source>
</evidence>
<dbReference type="Proteomes" id="UP000185378">
    <property type="component" value="Segment"/>
</dbReference>
<evidence type="ECO:0000313" key="18">
    <source>
        <dbReference type="EMBL" id="AIX24338.1"/>
    </source>
</evidence>
<evidence type="ECO:0000313" key="53">
    <source>
        <dbReference type="Proteomes" id="UP000185378"/>
    </source>
</evidence>
<evidence type="ECO:0000313" key="23">
    <source>
        <dbReference type="EMBL" id="AIX25856.1"/>
    </source>
</evidence>
<evidence type="ECO:0000313" key="45">
    <source>
        <dbReference type="EMBL" id="AIX40792.1"/>
    </source>
</evidence>
<sequence length="259" mass="29802">MARARSKSRSQKYGDQFNDPSSGMSKKQMKRKKPIDGGYLRNIEPMTDNQESVFASYAEGKNCVLHGCAGTGKTFIVLYNALKEVLDEDSPYEKIYIVRSLVPTREIGFLPGTHEDKSMLYQVPYKNMVKYMFKMPDDNSFDMLYDNLKSQETISFWSTSFIRGVTMDDCIVIVDEFSNLNFHELDSMITRVGDNCKIMFCGDVTQTDLVKENERNGILDFMRILQQMPEFDITEFGVEDIVRSGLVRSYLMNKLNLGY</sequence>
<dbReference type="EMBL" id="KJ019074">
    <property type="protein sequence ID" value="AIX25209.1"/>
    <property type="molecule type" value="Genomic_DNA"/>
</dbReference>
<dbReference type="InterPro" id="IPR003714">
    <property type="entry name" value="PhoH"/>
</dbReference>
<evidence type="ECO:0000313" key="40">
    <source>
        <dbReference type="EMBL" id="AIX38426.1"/>
    </source>
</evidence>
<dbReference type="Proteomes" id="UP000185372">
    <property type="component" value="Genome"/>
</dbReference>
<evidence type="ECO:0000313" key="12">
    <source>
        <dbReference type="EMBL" id="AIX19015.1"/>
    </source>
</evidence>
<evidence type="ECO:0000313" key="16">
    <source>
        <dbReference type="EMBL" id="AIX21318.1"/>
    </source>
</evidence>
<dbReference type="Proteomes" id="UP000033003">
    <property type="component" value="Segment"/>
</dbReference>
<dbReference type="EMBL" id="KJ019032">
    <property type="protein sequence ID" value="AIX15690.1"/>
    <property type="molecule type" value="Genomic_DNA"/>
</dbReference>
<reference evidence="50 51" key="1">
    <citation type="submission" date="2013-12" db="EMBL/GenBank/DDBJ databases">
        <title>Ecological redundancy of diverse viral populations within a natural community.</title>
        <authorList>
            <person name="Gregory A.C."/>
            <person name="LaButti K."/>
            <person name="Copeland A."/>
            <person name="Woyke T."/>
            <person name="Sullivan M.B."/>
        </authorList>
    </citation>
    <scope>NUCLEOTIDE SEQUENCE [LARGE SCALE GENOMIC DNA]</scope>
    <source>
        <strain evidence="43">Syn7803C102</strain>
        <strain evidence="44">Syn7803C108</strain>
        <strain evidence="45">Syn7803C109</strain>
        <strain evidence="46">Syn7803C35</strain>
        <strain evidence="47">Syn7803C37</strain>
        <strain evidence="48">Syn7803C39</strain>
        <strain evidence="49">Syn7803C40</strain>
        <strain evidence="5">Syn7803C45</strain>
        <strain evidence="6">Syn7803C46</strain>
        <strain evidence="7">Syn7803C48</strain>
        <strain evidence="8">Syn7803C49</strain>
        <strain evidence="9">Syn7803C54</strain>
        <strain evidence="10">Syn7803C57</strain>
        <strain evidence="11">Syn7803C72</strain>
        <strain evidence="12">Syn7803C73</strain>
        <strain evidence="13">Syn7803C75</strain>
        <strain evidence="14">Syn7803C77</strain>
        <strain evidence="15">Syn7803C88</strain>
        <strain evidence="16">Syn7803C89</strain>
        <strain evidence="17">Syn7803C93</strain>
        <strain evidence="18">Syn7803US104</strain>
        <strain evidence="19">Syn7803US108</strain>
        <strain evidence="20">Syn7803US109</strain>
        <strain evidence="21">Syn7803US110</strain>
        <strain evidence="22">Syn7803US111</strain>
        <strain evidence="23">Syn7803US113</strain>
        <strain evidence="24">Syn7803US114</strain>
        <strain evidence="25">Syn7803US115</strain>
        <strain evidence="26">Syn7803US116</strain>
        <strain evidence="27">Syn7803US122</strain>
        <strain evidence="29">Syn7803US5</strain>
        <strain evidence="28">Syn7803US59</strain>
        <strain evidence="30">Syn7803US61</strain>
        <strain evidence="31">Syn7803US63</strain>
        <strain evidence="32">Syn7803US64</strain>
        <strain evidence="33">Syn7803US65</strain>
        <strain evidence="34">Syn7803US71</strain>
        <strain evidence="35">Syn7803US78</strain>
        <strain evidence="36">Syn7803US80</strain>
        <strain evidence="37">Syn7803US82</strain>
        <strain evidence="38">Syn7803US83</strain>
        <strain evidence="39">Syn7803US85</strain>
        <strain evidence="40">Syn7803US89</strain>
        <strain evidence="41">Syn7803US94</strain>
        <strain evidence="42">Syn7803US95</strain>
    </source>
</reference>
<dbReference type="EMBL" id="KJ019029">
    <property type="protein sequence ID" value="AIX15042.1"/>
    <property type="molecule type" value="Genomic_DNA"/>
</dbReference>
<evidence type="ECO:0000313" key="27">
    <source>
        <dbReference type="EMBL" id="AIX27145.1"/>
    </source>
</evidence>
<dbReference type="Proteomes" id="UP000185353">
    <property type="component" value="Segment"/>
</dbReference>
<dbReference type="EMBL" id="KJ019079">
    <property type="protein sequence ID" value="AIX26291.1"/>
    <property type="molecule type" value="Genomic_DNA"/>
</dbReference>
<evidence type="ECO:0000313" key="36">
    <source>
        <dbReference type="EMBL" id="AIX37340.1"/>
    </source>
</evidence>
<evidence type="ECO:0000313" key="13">
    <source>
        <dbReference type="EMBL" id="AIX19234.1"/>
    </source>
</evidence>
<evidence type="ECO:0000313" key="51">
    <source>
        <dbReference type="Proteomes" id="UP000185343"/>
    </source>
</evidence>
<dbReference type="EMBL" id="KJ019165">
    <property type="protein sequence ID" value="AIX47129.1"/>
    <property type="molecule type" value="Genomic_DNA"/>
</dbReference>